<gene>
    <name evidence="1" type="ORF">NHX12_030690</name>
</gene>
<comment type="caution">
    <text evidence="1">The sequence shown here is derived from an EMBL/GenBank/DDBJ whole genome shotgun (WGS) entry which is preliminary data.</text>
</comment>
<name>A0A9Q0EA01_9TELE</name>
<accession>A0A9Q0EA01</accession>
<organism evidence="1 2">
    <name type="scientific">Muraenolepis orangiensis</name>
    <name type="common">Patagonian moray cod</name>
    <dbReference type="NCBI Taxonomy" id="630683"/>
    <lineage>
        <taxon>Eukaryota</taxon>
        <taxon>Metazoa</taxon>
        <taxon>Chordata</taxon>
        <taxon>Craniata</taxon>
        <taxon>Vertebrata</taxon>
        <taxon>Euteleostomi</taxon>
        <taxon>Actinopterygii</taxon>
        <taxon>Neopterygii</taxon>
        <taxon>Teleostei</taxon>
        <taxon>Neoteleostei</taxon>
        <taxon>Acanthomorphata</taxon>
        <taxon>Zeiogadaria</taxon>
        <taxon>Gadariae</taxon>
        <taxon>Gadiformes</taxon>
        <taxon>Muraenolepidoidei</taxon>
        <taxon>Muraenolepididae</taxon>
        <taxon>Muraenolepis</taxon>
    </lineage>
</organism>
<protein>
    <submittedName>
        <fullName evidence="1">Uncharacterized protein</fullName>
    </submittedName>
</protein>
<proteinExistence type="predicted"/>
<dbReference type="AlphaFoldDB" id="A0A9Q0EA01"/>
<evidence type="ECO:0000313" key="2">
    <source>
        <dbReference type="Proteomes" id="UP001148018"/>
    </source>
</evidence>
<keyword evidence="2" id="KW-1185">Reference proteome</keyword>
<dbReference type="EMBL" id="JANIIK010000046">
    <property type="protein sequence ID" value="KAJ3602946.1"/>
    <property type="molecule type" value="Genomic_DNA"/>
</dbReference>
<evidence type="ECO:0000313" key="1">
    <source>
        <dbReference type="EMBL" id="KAJ3602946.1"/>
    </source>
</evidence>
<reference evidence="1" key="1">
    <citation type="submission" date="2022-07" db="EMBL/GenBank/DDBJ databases">
        <title>Chromosome-level genome of Muraenolepis orangiensis.</title>
        <authorList>
            <person name="Kim J."/>
        </authorList>
    </citation>
    <scope>NUCLEOTIDE SEQUENCE</scope>
    <source>
        <strain evidence="1">KU_S4_2022</strain>
        <tissue evidence="1">Muscle</tissue>
    </source>
</reference>
<dbReference type="Proteomes" id="UP001148018">
    <property type="component" value="Unassembled WGS sequence"/>
</dbReference>
<sequence length="206" mass="21442">MMSRAMRSMGAPTLTVPMGACGVLRDLALDAQLVQGGRFEAAQLVGDALLTPTGLTAVEAEDLSTPNGLTAVEAEGLSTPNGLTAVEAEGLSTPTGLTAVETEGLSTPTGLTAVETEGLSTLIGLGIAWLMSEFNWHCTALSLKLTGWGEGHGSLHGQDWRQGILERLSVLLCNLPGRWTISKLYSPSLSSHLASCPSGYFICVSQ</sequence>